<sequence>MDLRKLFNLTYNLNRVNIDRFLSNHLFTADEDYKFIYNSAIHSDQKKTSLNGDQYLKEVIKISEVLKRKKVGVSGDFKNRLPINKFLNFGIVLLLIMLPFVRYAYTFIPPGIKSYSIGFVKLSNFGFQDAHALMYFLAGKIYILIGLSIWYITSRHWWKFSILVPVSVTIIQIIDILNSDKTTMDEQGFWELFPYILPILLFLTFLSNKFRYFSLANDLAERLDNEINSLLKEINSSKNGSIKEQLELLKANRSRMTKGEYLSKLNELKGRI</sequence>
<dbReference type="RefSeq" id="WP_242936561.1">
    <property type="nucleotide sequence ID" value="NZ_CP094326.1"/>
</dbReference>
<feature type="transmembrane region" description="Helical" evidence="2">
    <location>
        <begin position="189"/>
        <end position="206"/>
    </location>
</feature>
<proteinExistence type="predicted"/>
<organism evidence="3 4">
    <name type="scientific">Zhouia spongiae</name>
    <dbReference type="NCBI Taxonomy" id="2202721"/>
    <lineage>
        <taxon>Bacteria</taxon>
        <taxon>Pseudomonadati</taxon>
        <taxon>Bacteroidota</taxon>
        <taxon>Flavobacteriia</taxon>
        <taxon>Flavobacteriales</taxon>
        <taxon>Flavobacteriaceae</taxon>
        <taxon>Zhouia</taxon>
    </lineage>
</organism>
<dbReference type="EMBL" id="CP094326">
    <property type="protein sequence ID" value="UNY98151.1"/>
    <property type="molecule type" value="Genomic_DNA"/>
</dbReference>
<gene>
    <name evidence="3" type="ORF">MQE36_13785</name>
</gene>
<keyword evidence="1" id="KW-0175">Coiled coil</keyword>
<keyword evidence="4" id="KW-1185">Reference proteome</keyword>
<accession>A0ABY3YKY0</accession>
<evidence type="ECO:0000256" key="1">
    <source>
        <dbReference type="SAM" id="Coils"/>
    </source>
</evidence>
<reference evidence="3 4" key="1">
    <citation type="journal article" date="2018" name="Int. J. Syst. Evol. Microbiol.">
        <title>Zhouia spongiae sp. nov., isolated from a marine sponge.</title>
        <authorList>
            <person name="Zhuang L."/>
            <person name="Lin B."/>
            <person name="Qin F."/>
            <person name="Luo L."/>
        </authorList>
    </citation>
    <scope>NUCLEOTIDE SEQUENCE [LARGE SCALE GENOMIC DNA]</scope>
    <source>
        <strain evidence="3 4">HN-Y44</strain>
    </source>
</reference>
<feature type="transmembrane region" description="Helical" evidence="2">
    <location>
        <begin position="160"/>
        <end position="177"/>
    </location>
</feature>
<evidence type="ECO:0000313" key="4">
    <source>
        <dbReference type="Proteomes" id="UP000829476"/>
    </source>
</evidence>
<keyword evidence="2" id="KW-0472">Membrane</keyword>
<keyword evidence="2" id="KW-0812">Transmembrane</keyword>
<name>A0ABY3YKY0_9FLAO</name>
<protein>
    <submittedName>
        <fullName evidence="3">Uncharacterized protein</fullName>
    </submittedName>
</protein>
<keyword evidence="2" id="KW-1133">Transmembrane helix</keyword>
<evidence type="ECO:0000256" key="2">
    <source>
        <dbReference type="SAM" id="Phobius"/>
    </source>
</evidence>
<feature type="transmembrane region" description="Helical" evidence="2">
    <location>
        <begin position="132"/>
        <end position="153"/>
    </location>
</feature>
<evidence type="ECO:0000313" key="3">
    <source>
        <dbReference type="EMBL" id="UNY98151.1"/>
    </source>
</evidence>
<dbReference type="Proteomes" id="UP000829476">
    <property type="component" value="Chromosome"/>
</dbReference>
<feature type="coiled-coil region" evidence="1">
    <location>
        <begin position="213"/>
        <end position="240"/>
    </location>
</feature>
<feature type="transmembrane region" description="Helical" evidence="2">
    <location>
        <begin position="86"/>
        <end position="105"/>
    </location>
</feature>